<proteinExistence type="predicted"/>
<name>A0ABD1MG08_9FABA</name>
<evidence type="ECO:0008006" key="3">
    <source>
        <dbReference type="Google" id="ProtNLM"/>
    </source>
</evidence>
<comment type="caution">
    <text evidence="1">The sequence shown here is derived from an EMBL/GenBank/DDBJ whole genome shotgun (WGS) entry which is preliminary data.</text>
</comment>
<dbReference type="AlphaFoldDB" id="A0ABD1MG08"/>
<accession>A0ABD1MG08</accession>
<gene>
    <name evidence="1" type="ORF">Fmac_015953</name>
</gene>
<evidence type="ECO:0000313" key="2">
    <source>
        <dbReference type="Proteomes" id="UP001603857"/>
    </source>
</evidence>
<reference evidence="1 2" key="1">
    <citation type="submission" date="2024-08" db="EMBL/GenBank/DDBJ databases">
        <title>Insights into the chromosomal genome structure of Flemingia macrophylla.</title>
        <authorList>
            <person name="Ding Y."/>
            <person name="Zhao Y."/>
            <person name="Bi W."/>
            <person name="Wu M."/>
            <person name="Zhao G."/>
            <person name="Gong Y."/>
            <person name="Li W."/>
            <person name="Zhang P."/>
        </authorList>
    </citation>
    <scope>NUCLEOTIDE SEQUENCE [LARGE SCALE GENOMIC DNA]</scope>
    <source>
        <strain evidence="1">DYQJB</strain>
        <tissue evidence="1">Leaf</tissue>
    </source>
</reference>
<dbReference type="EMBL" id="JBGMDY010000005">
    <property type="protein sequence ID" value="KAL2334740.1"/>
    <property type="molecule type" value="Genomic_DNA"/>
</dbReference>
<evidence type="ECO:0000313" key="1">
    <source>
        <dbReference type="EMBL" id="KAL2334740.1"/>
    </source>
</evidence>
<dbReference type="Proteomes" id="UP001603857">
    <property type="component" value="Unassembled WGS sequence"/>
</dbReference>
<protein>
    <recommendedName>
        <fullName evidence="3">Reverse transcriptase</fullName>
    </recommendedName>
</protein>
<organism evidence="1 2">
    <name type="scientific">Flemingia macrophylla</name>
    <dbReference type="NCBI Taxonomy" id="520843"/>
    <lineage>
        <taxon>Eukaryota</taxon>
        <taxon>Viridiplantae</taxon>
        <taxon>Streptophyta</taxon>
        <taxon>Embryophyta</taxon>
        <taxon>Tracheophyta</taxon>
        <taxon>Spermatophyta</taxon>
        <taxon>Magnoliopsida</taxon>
        <taxon>eudicotyledons</taxon>
        <taxon>Gunneridae</taxon>
        <taxon>Pentapetalae</taxon>
        <taxon>rosids</taxon>
        <taxon>fabids</taxon>
        <taxon>Fabales</taxon>
        <taxon>Fabaceae</taxon>
        <taxon>Papilionoideae</taxon>
        <taxon>50 kb inversion clade</taxon>
        <taxon>NPAAA clade</taxon>
        <taxon>indigoferoid/millettioid clade</taxon>
        <taxon>Phaseoleae</taxon>
        <taxon>Flemingia</taxon>
    </lineage>
</organism>
<keyword evidence="2" id="KW-1185">Reference proteome</keyword>
<sequence length="60" mass="6741">MDEELNSLHKNGTWALVDKPKGNKLGSCTWLSMLSEGIPKQKSLNSKQDCCKRVYTTRGN</sequence>